<evidence type="ECO:0000313" key="3">
    <source>
        <dbReference type="Proteomes" id="UP000476511"/>
    </source>
</evidence>
<organism evidence="2 3">
    <name type="scientific">Agromyces kandeliae</name>
    <dbReference type="NCBI Taxonomy" id="2666141"/>
    <lineage>
        <taxon>Bacteria</taxon>
        <taxon>Bacillati</taxon>
        <taxon>Actinomycetota</taxon>
        <taxon>Actinomycetes</taxon>
        <taxon>Micrococcales</taxon>
        <taxon>Microbacteriaceae</taxon>
        <taxon>Agromyces</taxon>
    </lineage>
</organism>
<protein>
    <submittedName>
        <fullName evidence="2">Alpha/beta fold hydrolase</fullName>
    </submittedName>
</protein>
<sequence>MPTIAETAVTTALATRVAAIRAAELVSPEASAAAALPLFMHVGGRLPVRPADRAVHDAATRSTIRVRGRDLAAYEWGSGPDTILLVHGWRGRASQFAPIVRELRAEGFRLLAFEAPANGESAGRRTDIRDWLAAIDALQAREGRFHTIIGHSFGAMAARAALADGVAAGGLVAIAGPSRARFLIDVFTERIGARPSTADALAARFARRILPELADPWPRFDGAANPLPERMPLLVVHDRGDREVPASEGIRLHAAHGDRSRLVLTDGAGHNRVLGADATLDAVTAFVTGGPDGVDRTAIAVATTTSASATA</sequence>
<dbReference type="Gene3D" id="3.40.50.1820">
    <property type="entry name" value="alpha/beta hydrolase"/>
    <property type="match status" value="1"/>
</dbReference>
<keyword evidence="2" id="KW-0378">Hydrolase</keyword>
<dbReference type="SUPFAM" id="SSF53474">
    <property type="entry name" value="alpha/beta-Hydrolases"/>
    <property type="match status" value="1"/>
</dbReference>
<evidence type="ECO:0000313" key="2">
    <source>
        <dbReference type="EMBL" id="MRX43667.1"/>
    </source>
</evidence>
<reference evidence="2 3" key="1">
    <citation type="submission" date="2019-11" db="EMBL/GenBank/DDBJ databases">
        <title>Agromyces kandeliae sp. nov., isolated from mangrove soil.</title>
        <authorList>
            <person name="Wang R."/>
        </authorList>
    </citation>
    <scope>NUCLEOTIDE SEQUENCE [LARGE SCALE GENOMIC DNA]</scope>
    <source>
        <strain evidence="2 3">Q22</strain>
    </source>
</reference>
<dbReference type="GO" id="GO:0016787">
    <property type="term" value="F:hydrolase activity"/>
    <property type="evidence" value="ECO:0007669"/>
    <property type="project" value="UniProtKB-KW"/>
</dbReference>
<feature type="domain" description="AB hydrolase-1" evidence="1">
    <location>
        <begin position="83"/>
        <end position="274"/>
    </location>
</feature>
<keyword evidence="3" id="KW-1185">Reference proteome</keyword>
<dbReference type="Proteomes" id="UP000476511">
    <property type="component" value="Unassembled WGS sequence"/>
</dbReference>
<dbReference type="RefSeq" id="WP_154345952.1">
    <property type="nucleotide sequence ID" value="NZ_WKJD01000012.1"/>
</dbReference>
<dbReference type="EMBL" id="WKJD01000012">
    <property type="protein sequence ID" value="MRX43667.1"/>
    <property type="molecule type" value="Genomic_DNA"/>
</dbReference>
<accession>A0A6L5R3M7</accession>
<gene>
    <name evidence="2" type="ORF">GJR97_07980</name>
</gene>
<dbReference type="InterPro" id="IPR029058">
    <property type="entry name" value="AB_hydrolase_fold"/>
</dbReference>
<name>A0A6L5R3M7_9MICO</name>
<proteinExistence type="predicted"/>
<dbReference type="AlphaFoldDB" id="A0A6L5R3M7"/>
<dbReference type="Pfam" id="PF12697">
    <property type="entry name" value="Abhydrolase_6"/>
    <property type="match status" value="1"/>
</dbReference>
<evidence type="ECO:0000259" key="1">
    <source>
        <dbReference type="Pfam" id="PF12697"/>
    </source>
</evidence>
<comment type="caution">
    <text evidence="2">The sequence shown here is derived from an EMBL/GenBank/DDBJ whole genome shotgun (WGS) entry which is preliminary data.</text>
</comment>
<dbReference type="InterPro" id="IPR000073">
    <property type="entry name" value="AB_hydrolase_1"/>
</dbReference>